<dbReference type="InterPro" id="IPR015797">
    <property type="entry name" value="NUDIX_hydrolase-like_dom_sf"/>
</dbReference>
<dbReference type="CDD" id="cd18873">
    <property type="entry name" value="NUDIX_NadM_like"/>
    <property type="match status" value="1"/>
</dbReference>
<feature type="compositionally biased region" description="Low complexity" evidence="1">
    <location>
        <begin position="195"/>
        <end position="208"/>
    </location>
</feature>
<dbReference type="Gene3D" id="3.90.79.10">
    <property type="entry name" value="Nucleoside Triphosphate Pyrophosphohydrolase"/>
    <property type="match status" value="1"/>
</dbReference>
<keyword evidence="3" id="KW-1185">Reference proteome</keyword>
<dbReference type="EMBL" id="VRSW01000001">
    <property type="protein sequence ID" value="TXK06594.1"/>
    <property type="molecule type" value="Genomic_DNA"/>
</dbReference>
<dbReference type="SUPFAM" id="SSF55811">
    <property type="entry name" value="Nudix"/>
    <property type="match status" value="1"/>
</dbReference>
<dbReference type="PANTHER" id="PTHR43736">
    <property type="entry name" value="ADP-RIBOSE PYROPHOSPHATASE"/>
    <property type="match status" value="1"/>
</dbReference>
<dbReference type="AlphaFoldDB" id="A0A5C8HRE3"/>
<name>A0A5C8HRE3_9MICO</name>
<sequence length="217" mass="23269">MTDLLSVVSVDVLCLSYDPQGEHIRLGLVRRDSEPYPGELALPGVTMRAGERLDGAAHRAIAKLTPLPPLALGQLRTFDEPSRDPRGPSLSIAMWAIVAQLPDGIPLDEIPPLAFDHSQIVENCRPILGKLMLDDLDFTRAILPSPFLTTDARAILRTLTGEDPHMGNLNRALDALPGVVKSTSDAADTVAGAWSGTTGSRRGASRGRPPVERIFVG</sequence>
<reference evidence="2 3" key="1">
    <citation type="submission" date="2019-08" db="EMBL/GenBank/DDBJ databases">
        <authorList>
            <person name="Dong K."/>
        </authorList>
    </citation>
    <scope>NUCLEOTIDE SEQUENCE [LARGE SCALE GENOMIC DNA]</scope>
    <source>
        <strain evidence="2 3">M4-8</strain>
    </source>
</reference>
<dbReference type="OrthoDB" id="9786141at2"/>
<proteinExistence type="predicted"/>
<evidence type="ECO:0000313" key="2">
    <source>
        <dbReference type="EMBL" id="TXK06594.1"/>
    </source>
</evidence>
<dbReference type="GO" id="GO:0016787">
    <property type="term" value="F:hydrolase activity"/>
    <property type="evidence" value="ECO:0007669"/>
    <property type="project" value="UniProtKB-KW"/>
</dbReference>
<gene>
    <name evidence="2" type="ORF">FVP60_06530</name>
</gene>
<keyword evidence="2" id="KW-0378">Hydrolase</keyword>
<dbReference type="RefSeq" id="WP_147825399.1">
    <property type="nucleotide sequence ID" value="NZ_BAAARG010000001.1"/>
</dbReference>
<organism evidence="2 3">
    <name type="scientific">Microbacterium mitrae</name>
    <dbReference type="NCBI Taxonomy" id="664640"/>
    <lineage>
        <taxon>Bacteria</taxon>
        <taxon>Bacillati</taxon>
        <taxon>Actinomycetota</taxon>
        <taxon>Actinomycetes</taxon>
        <taxon>Micrococcales</taxon>
        <taxon>Microbacteriaceae</taxon>
        <taxon>Microbacterium</taxon>
    </lineage>
</organism>
<accession>A0A5C8HRE3</accession>
<protein>
    <submittedName>
        <fullName evidence="2">NUDIX hydrolase</fullName>
    </submittedName>
</protein>
<feature type="region of interest" description="Disordered" evidence="1">
    <location>
        <begin position="191"/>
        <end position="217"/>
    </location>
</feature>
<dbReference type="PANTHER" id="PTHR43736:SF4">
    <property type="entry name" value="SLR1690 PROTEIN"/>
    <property type="match status" value="1"/>
</dbReference>
<evidence type="ECO:0000256" key="1">
    <source>
        <dbReference type="SAM" id="MobiDB-lite"/>
    </source>
</evidence>
<evidence type="ECO:0000313" key="3">
    <source>
        <dbReference type="Proteomes" id="UP000321196"/>
    </source>
</evidence>
<comment type="caution">
    <text evidence="2">The sequence shown here is derived from an EMBL/GenBank/DDBJ whole genome shotgun (WGS) entry which is preliminary data.</text>
</comment>
<dbReference type="Proteomes" id="UP000321196">
    <property type="component" value="Unassembled WGS sequence"/>
</dbReference>